<dbReference type="Pfam" id="PF02586">
    <property type="entry name" value="SRAP"/>
    <property type="match status" value="1"/>
</dbReference>
<geneLocation type="plasmid" evidence="2">
    <name>pf5.1a</name>
</geneLocation>
<keyword evidence="2" id="KW-1185">Reference proteome</keyword>
<evidence type="ECO:0000313" key="2">
    <source>
        <dbReference type="Proteomes" id="UP000093111"/>
    </source>
</evidence>
<dbReference type="InterPro" id="IPR036590">
    <property type="entry name" value="SRAP-like"/>
</dbReference>
<dbReference type="RefSeq" id="WP_068950540.1">
    <property type="nucleotide sequence ID" value="NZ_CM004502.1"/>
</dbReference>
<name>A0A1C7P8E6_9HYPH</name>
<dbReference type="SUPFAM" id="SSF143081">
    <property type="entry name" value="BB1717-like"/>
    <property type="match status" value="1"/>
</dbReference>
<dbReference type="GO" id="GO:0003697">
    <property type="term" value="F:single-stranded DNA binding"/>
    <property type="evidence" value="ECO:0007669"/>
    <property type="project" value="InterPro"/>
</dbReference>
<dbReference type="GO" id="GO:0106300">
    <property type="term" value="P:protein-DNA covalent cross-linking repair"/>
    <property type="evidence" value="ECO:0007669"/>
    <property type="project" value="InterPro"/>
</dbReference>
<reference evidence="1 2" key="1">
    <citation type="journal article" date="2016" name="Syst. Appl. Microbiol.">
        <title>Pararhizobium polonicum sp. nov. isolated from tumors on stone fruit rootstocks.</title>
        <authorList>
            <person name="Pulawska J."/>
            <person name="Kuzmanovic N."/>
            <person name="Willems A."/>
            <person name="Pothier J.F."/>
        </authorList>
    </citation>
    <scope>NUCLEOTIDE SEQUENCE [LARGE SCALE GENOMIC DNA]</scope>
    <source>
        <strain evidence="1 2">F5.1</strain>
        <plasmid evidence="1">pF5.1a</plasmid>
    </source>
</reference>
<gene>
    <name evidence="1" type="ORF">ADU59_00100</name>
</gene>
<evidence type="ECO:0000313" key="1">
    <source>
        <dbReference type="EMBL" id="OBZ97467.1"/>
    </source>
</evidence>
<dbReference type="OrthoDB" id="9782620at2"/>
<dbReference type="InterPro" id="IPR003738">
    <property type="entry name" value="SRAP"/>
</dbReference>
<evidence type="ECO:0008006" key="3">
    <source>
        <dbReference type="Google" id="ProtNLM"/>
    </source>
</evidence>
<protein>
    <recommendedName>
        <fullName evidence="3">SOS response-associated peptidase</fullName>
    </recommendedName>
</protein>
<sequence>MTNAKVFQSDAPLDERRVIIRRHEGDVEMVELPWGLRPLDGGPRAVNVVRSEGRTFPSHRCLVPASEFRHRSGGKNFSFSLANGDWFYFAGIWRQASNGWPEAYAILTIEANTDIAPYHDRQMAVLTRDQRMDWLDGLVPEEEILRPLPARTFRVKSLSNASFQPRLAV</sequence>
<dbReference type="EMBL" id="LGLV01000001">
    <property type="protein sequence ID" value="OBZ97467.1"/>
    <property type="molecule type" value="Genomic_DNA"/>
</dbReference>
<proteinExistence type="predicted"/>
<organism evidence="1 2">
    <name type="scientific">Pararhizobium polonicum</name>
    <dbReference type="NCBI Taxonomy" id="1612624"/>
    <lineage>
        <taxon>Bacteria</taxon>
        <taxon>Pseudomonadati</taxon>
        <taxon>Pseudomonadota</taxon>
        <taxon>Alphaproteobacteria</taxon>
        <taxon>Hyphomicrobiales</taxon>
        <taxon>Rhizobiaceae</taxon>
        <taxon>Rhizobium/Agrobacterium group</taxon>
        <taxon>Pararhizobium</taxon>
    </lineage>
</organism>
<dbReference type="PATRIC" id="fig|1612624.7.peg.20"/>
<dbReference type="Proteomes" id="UP000093111">
    <property type="component" value="Plasmid pF5.1a"/>
</dbReference>
<keyword evidence="1" id="KW-0614">Plasmid</keyword>
<dbReference type="AlphaFoldDB" id="A0A1C7P8E6"/>
<comment type="caution">
    <text evidence="1">The sequence shown here is derived from an EMBL/GenBank/DDBJ whole genome shotgun (WGS) entry which is preliminary data.</text>
</comment>
<dbReference type="Gene3D" id="3.90.1680.10">
    <property type="entry name" value="SOS response associated peptidase-like"/>
    <property type="match status" value="1"/>
</dbReference>
<accession>A0A1C7P8E6</accession>